<gene>
    <name evidence="1" type="ORF">THSYN_04540</name>
</gene>
<dbReference type="EMBL" id="CP020370">
    <property type="protein sequence ID" value="AUB80293.1"/>
    <property type="molecule type" value="Genomic_DNA"/>
</dbReference>
<organism evidence="1 2">
    <name type="scientific">Candidatus Thiodictyon syntrophicum</name>
    <dbReference type="NCBI Taxonomy" id="1166950"/>
    <lineage>
        <taxon>Bacteria</taxon>
        <taxon>Pseudomonadati</taxon>
        <taxon>Pseudomonadota</taxon>
        <taxon>Gammaproteobacteria</taxon>
        <taxon>Chromatiales</taxon>
        <taxon>Chromatiaceae</taxon>
        <taxon>Thiodictyon</taxon>
    </lineage>
</organism>
<proteinExistence type="predicted"/>
<reference evidence="1 2" key="1">
    <citation type="submission" date="2017-03" db="EMBL/GenBank/DDBJ databases">
        <title>Complete genome sequence of Candidatus 'Thiodictyon syntrophicum' sp. nov. strain Cad16T, a photolithoautotroph purple sulfur bacterium isolated from an alpine meromictic lake.</title>
        <authorList>
            <person name="Luedin S.M."/>
            <person name="Pothier J.F."/>
            <person name="Danza F."/>
            <person name="Storelli N."/>
            <person name="Wittwer M."/>
            <person name="Tonolla M."/>
        </authorList>
    </citation>
    <scope>NUCLEOTIDE SEQUENCE [LARGE SCALE GENOMIC DNA]</scope>
    <source>
        <strain evidence="1 2">Cad16T</strain>
    </source>
</reference>
<keyword evidence="2" id="KW-1185">Reference proteome</keyword>
<dbReference type="AlphaFoldDB" id="A0A2K8U3Y1"/>
<dbReference type="Proteomes" id="UP000232638">
    <property type="component" value="Chromosome"/>
</dbReference>
<dbReference type="KEGG" id="tsy:THSYN_04540"/>
<evidence type="ECO:0000313" key="2">
    <source>
        <dbReference type="Proteomes" id="UP000232638"/>
    </source>
</evidence>
<name>A0A2K8U3Y1_9GAMM</name>
<evidence type="ECO:0008006" key="3">
    <source>
        <dbReference type="Google" id="ProtNLM"/>
    </source>
</evidence>
<protein>
    <recommendedName>
        <fullName evidence="3">VWA containing CoxE family protein</fullName>
    </recommendedName>
</protein>
<evidence type="ECO:0000313" key="1">
    <source>
        <dbReference type="EMBL" id="AUB80293.1"/>
    </source>
</evidence>
<accession>A0A2K8U3Y1</accession>
<sequence length="178" mass="19374">MERAARQGFFVRPVLRRRATDHGHLILLVDQGGSMVPFHRLTRDLVQTAVQSGLRVDLGYFQNVPATRVYLDPHRTRPLALERLLADCTAETGVLLVSDAGAARGGADPRRLQASARVLVGIRRRTGCVAWLNPVPWDRWPGTGAALIALLVPMFAMDEDGFGHAVEVLRGQPVGGGP</sequence>